<dbReference type="EMBL" id="UWPJ01000040">
    <property type="protein sequence ID" value="VCU72496.1"/>
    <property type="molecule type" value="Genomic_DNA"/>
</dbReference>
<evidence type="ECO:0000313" key="3">
    <source>
        <dbReference type="EMBL" id="VCU72496.1"/>
    </source>
</evidence>
<feature type="region of interest" description="Disordered" evidence="1">
    <location>
        <begin position="1"/>
        <end position="29"/>
    </location>
</feature>
<accession>A0A3P4BAE2</accession>
<dbReference type="AlphaFoldDB" id="A0A3P4BAE2"/>
<dbReference type="OrthoDB" id="784829at2"/>
<evidence type="ECO:0000259" key="2">
    <source>
        <dbReference type="Pfam" id="PF06048"/>
    </source>
</evidence>
<dbReference type="RefSeq" id="WP_124082049.1">
    <property type="nucleotide sequence ID" value="NZ_UWPJ01000040.1"/>
</dbReference>
<dbReference type="Pfam" id="PF06048">
    <property type="entry name" value="DUF927"/>
    <property type="match status" value="1"/>
</dbReference>
<reference evidence="3 4" key="1">
    <citation type="submission" date="2018-10" db="EMBL/GenBank/DDBJ databases">
        <authorList>
            <person name="Criscuolo A."/>
        </authorList>
    </citation>
    <scope>NUCLEOTIDE SEQUENCE [LARGE SCALE GENOMIC DNA]</scope>
    <source>
        <strain evidence="3">DnA1</strain>
    </source>
</reference>
<organism evidence="3 4">
    <name type="scientific">Pigmentiphaga humi</name>
    <dbReference type="NCBI Taxonomy" id="2478468"/>
    <lineage>
        <taxon>Bacteria</taxon>
        <taxon>Pseudomonadati</taxon>
        <taxon>Pseudomonadota</taxon>
        <taxon>Betaproteobacteria</taxon>
        <taxon>Burkholderiales</taxon>
        <taxon>Alcaligenaceae</taxon>
        <taxon>Pigmentiphaga</taxon>
    </lineage>
</organism>
<gene>
    <name evidence="3" type="ORF">PIGHUM_04596</name>
</gene>
<evidence type="ECO:0000313" key="4">
    <source>
        <dbReference type="Proteomes" id="UP000277294"/>
    </source>
</evidence>
<evidence type="ECO:0000256" key="1">
    <source>
        <dbReference type="SAM" id="MobiDB-lite"/>
    </source>
</evidence>
<dbReference type="InterPro" id="IPR009270">
    <property type="entry name" value="DUF927"/>
</dbReference>
<proteinExistence type="predicted"/>
<name>A0A3P4BAE2_9BURK</name>
<dbReference type="Proteomes" id="UP000277294">
    <property type="component" value="Unassembled WGS sequence"/>
</dbReference>
<protein>
    <recommendedName>
        <fullName evidence="2">DUF927 domain-containing protein</fullName>
    </recommendedName>
</protein>
<feature type="domain" description="DUF927" evidence="2">
    <location>
        <begin position="446"/>
        <end position="715"/>
    </location>
</feature>
<sequence>MSEINFSDDDMNEPVEFEPAASPSGLRPGSVEYEQAIKQSDLEYERWFTRDEARRNDPKKLNHRAVAEARWVLLWLGVSGSGAGGYFEGILPPTAGFGRMAMLLELLDGGWETNQGNPRGRHMISLVAHVRQLPLLEAARQLKKFLAALDVGEDLERVSDIGLDDAAVESVVYPLPADAPPIPAVFGWLGAPSTIYEYRNGGGQLTGYVLRFEDFSLGGGRSGLGRPRLIPLTLWTKADGSWAWRTRFSPEALGLYGADILAMNSEARILIVPDERSADLLNFGGLANRSGFVAVGVRQAASEGIDWQRLSAQQTADVLAPLGTDGDAYFEQMAACLWARNPAIQVFRSNVKILSTPGKTSYGSVPSGERWLFSDYANWSSEARYEIELMLSPPVTPGRPIEIRCPDYGPPTEHFTAEELGLGSQKPNDFAHDDFFVNSQGVFVRRNIKGELIEVWISSRIDVIALARSAESEEWGSLIRFQDRDGVWHQWCIPWNLLGGDPSGFCKTLMGMGAIVSAQKRDRDDLARYLMSVEPGSRCLAVSKPGWHDNRFVLPDGTGAGVGNGETIALQMSDPLLGGFVKARGTLADWQREVAAKCRGNSRLQIAMSVAFTGPVLHWLGEESGGFHFRGNSSIGKTTILLVASSVWGRPTKFIRPWRATANGLEAVAVQHHDMLLVLDEMSQISPHEVGQAVYMLSNSQGKSRATQTGAARAASDWRLMFLSSGEIGLRAHIESGGERPMAGQETRVVDIEADAGGGHGIYEALHGASNGAEFSLMLKDAAERFHGIAGRTWAGVLADPDRRARILDSIKAHTDEFVRNNTPHGADGQVQRVARRFGLIAAVGEVCQQVGILPWDEGEATRAARIGFTDWLNRRGGSGSLESDQILEQVRRFFELHGEARFTPMGHPGIGGGEECVDDNHRMTLQRAGFRQMNDDGQTDYYVLPEAFKRDVCSGRELRQVITALRNAGHLVIANDGKAQVAKRLPGMGVCKVYHIRSTIFGG</sequence>
<feature type="compositionally biased region" description="Acidic residues" evidence="1">
    <location>
        <begin position="1"/>
        <end position="16"/>
    </location>
</feature>
<keyword evidence="4" id="KW-1185">Reference proteome</keyword>